<keyword evidence="5" id="KW-1185">Reference proteome</keyword>
<evidence type="ECO:0000313" key="5">
    <source>
        <dbReference type="Proteomes" id="UP000009232"/>
    </source>
</evidence>
<dbReference type="PANTHER" id="PTHR46268">
    <property type="entry name" value="STRESS RESPONSE PROTEIN NHAX"/>
    <property type="match status" value="1"/>
</dbReference>
<comment type="subcellular location">
    <subcellularLocation>
        <location evidence="2">Cytoplasm</location>
    </subcellularLocation>
</comment>
<sequence>MAHYHTLLVAIDFSSSSKKALARAQALASTFNANLHILHVTELPSYPVLEDVAITGVAGAWVDELADKVVAAAEQRLTKMVAEAGIAAQSIKVITGVPRLAIVAEAKACKADLIIVGRRGLSGLQRLLGSTADSVLHDAPCDVLAVSLDD</sequence>
<dbReference type="eggNOG" id="COG0589">
    <property type="taxonomic scope" value="Bacteria"/>
</dbReference>
<dbReference type="OrthoDB" id="9792500at2"/>
<dbReference type="AlphaFoldDB" id="F6DCY5"/>
<reference evidence="4 5" key="1">
    <citation type="submission" date="2011-05" db="EMBL/GenBank/DDBJ databases">
        <title>Complete sequence of Thioalkalimicrobium cyclicum ALM1.</title>
        <authorList>
            <consortium name="US DOE Joint Genome Institute"/>
            <person name="Lucas S."/>
            <person name="Han J."/>
            <person name="Lapidus A."/>
            <person name="Cheng J.-F."/>
            <person name="Goodwin L."/>
            <person name="Pitluck S."/>
            <person name="Peters L."/>
            <person name="Mikhailova N."/>
            <person name="Davenport K."/>
            <person name="Han C."/>
            <person name="Tapia R."/>
            <person name="Land M."/>
            <person name="Hauser L."/>
            <person name="Kyrpides N."/>
            <person name="Ivanova N."/>
            <person name="Pagani I."/>
            <person name="Kappler U."/>
            <person name="Woyke T."/>
        </authorList>
    </citation>
    <scope>NUCLEOTIDE SEQUENCE [LARGE SCALE GENOMIC DNA]</scope>
    <source>
        <strain evidence="5">DSM 14477 / JCM 11371 / ALM1</strain>
    </source>
</reference>
<accession>F6DCY5</accession>
<dbReference type="Gene3D" id="3.40.50.620">
    <property type="entry name" value="HUPs"/>
    <property type="match status" value="1"/>
</dbReference>
<dbReference type="KEGG" id="tcy:Thicy_0954"/>
<dbReference type="EMBL" id="CP002776">
    <property type="protein sequence ID" value="AEG31721.1"/>
    <property type="molecule type" value="Genomic_DNA"/>
</dbReference>
<dbReference type="InterPro" id="IPR006015">
    <property type="entry name" value="Universal_stress_UspA"/>
</dbReference>
<dbReference type="GO" id="GO:0005737">
    <property type="term" value="C:cytoplasm"/>
    <property type="evidence" value="ECO:0007669"/>
    <property type="project" value="UniProtKB-SubCell"/>
</dbReference>
<dbReference type="PANTHER" id="PTHR46268:SF6">
    <property type="entry name" value="UNIVERSAL STRESS PROTEIN UP12"/>
    <property type="match status" value="1"/>
</dbReference>
<protein>
    <recommendedName>
        <fullName evidence="2">Universal stress protein</fullName>
    </recommendedName>
</protein>
<dbReference type="HOGENOM" id="CLU_049301_16_4_6"/>
<dbReference type="InterPro" id="IPR014729">
    <property type="entry name" value="Rossmann-like_a/b/a_fold"/>
</dbReference>
<dbReference type="RefSeq" id="WP_013835499.1">
    <property type="nucleotide sequence ID" value="NC_015581.1"/>
</dbReference>
<dbReference type="PIRSF" id="PIRSF006276">
    <property type="entry name" value="UspA"/>
    <property type="match status" value="1"/>
</dbReference>
<dbReference type="Proteomes" id="UP000009232">
    <property type="component" value="Chromosome"/>
</dbReference>
<evidence type="ECO:0000313" key="4">
    <source>
        <dbReference type="EMBL" id="AEG31721.1"/>
    </source>
</evidence>
<proteinExistence type="inferred from homology"/>
<name>F6DCY5_THICA</name>
<evidence type="ECO:0000256" key="1">
    <source>
        <dbReference type="ARBA" id="ARBA00008791"/>
    </source>
</evidence>
<dbReference type="SUPFAM" id="SSF52402">
    <property type="entry name" value="Adenine nucleotide alpha hydrolases-like"/>
    <property type="match status" value="1"/>
</dbReference>
<evidence type="ECO:0000259" key="3">
    <source>
        <dbReference type="Pfam" id="PF00582"/>
    </source>
</evidence>
<evidence type="ECO:0000256" key="2">
    <source>
        <dbReference type="PIRNR" id="PIRNR006276"/>
    </source>
</evidence>
<dbReference type="PRINTS" id="PR01438">
    <property type="entry name" value="UNVRSLSTRESS"/>
</dbReference>
<comment type="similarity">
    <text evidence="1 2">Belongs to the universal stress protein A family.</text>
</comment>
<keyword evidence="2" id="KW-0963">Cytoplasm</keyword>
<gene>
    <name evidence="4" type="ordered locus">Thicy_0954</name>
</gene>
<dbReference type="CDD" id="cd00293">
    <property type="entry name" value="USP-like"/>
    <property type="match status" value="1"/>
</dbReference>
<feature type="domain" description="UspA" evidence="3">
    <location>
        <begin position="4"/>
        <end position="146"/>
    </location>
</feature>
<dbReference type="InterPro" id="IPR006016">
    <property type="entry name" value="UspA"/>
</dbReference>
<organism evidence="4 5">
    <name type="scientific">Thiomicrospira cyclica (strain DSM 14477 / JCM 11371 / ALM1)</name>
    <name type="common">Thioalkalimicrobium cyclicum</name>
    <dbReference type="NCBI Taxonomy" id="717773"/>
    <lineage>
        <taxon>Bacteria</taxon>
        <taxon>Pseudomonadati</taxon>
        <taxon>Pseudomonadota</taxon>
        <taxon>Gammaproteobacteria</taxon>
        <taxon>Thiotrichales</taxon>
        <taxon>Piscirickettsiaceae</taxon>
        <taxon>Thiomicrospira</taxon>
    </lineage>
</organism>
<dbReference type="STRING" id="717773.Thicy_0954"/>
<dbReference type="Pfam" id="PF00582">
    <property type="entry name" value="Usp"/>
    <property type="match status" value="1"/>
</dbReference>